<comment type="caution">
    <text evidence="2">The sequence shown here is derived from an EMBL/GenBank/DDBJ whole genome shotgun (WGS) entry which is preliminary data.</text>
</comment>
<name>A0A931AWS1_9FIRM</name>
<evidence type="ECO:0008006" key="4">
    <source>
        <dbReference type="Google" id="ProtNLM"/>
    </source>
</evidence>
<evidence type="ECO:0000313" key="2">
    <source>
        <dbReference type="EMBL" id="MBF8436223.1"/>
    </source>
</evidence>
<reference evidence="2" key="1">
    <citation type="submission" date="2020-11" db="EMBL/GenBank/DDBJ databases">
        <title>Halonatronomonas betainensis gen. nov., sp. nov. a novel haloalkaliphilic representative of the family Halanaerobiacae capable of betaine degradation.</title>
        <authorList>
            <person name="Boltyanskaya Y."/>
            <person name="Kevbrin V."/>
            <person name="Detkova E."/>
            <person name="Grouzdev D.S."/>
            <person name="Koziaeva V."/>
            <person name="Zhilina T."/>
        </authorList>
    </citation>
    <scope>NUCLEOTIDE SEQUENCE</scope>
    <source>
        <strain evidence="2">Z-7014</strain>
    </source>
</reference>
<dbReference type="EMBL" id="JADPIE010000002">
    <property type="protein sequence ID" value="MBF8436223.1"/>
    <property type="molecule type" value="Genomic_DNA"/>
</dbReference>
<feature type="signal peptide" evidence="1">
    <location>
        <begin position="1"/>
        <end position="23"/>
    </location>
</feature>
<dbReference type="RefSeq" id="WP_270453022.1">
    <property type="nucleotide sequence ID" value="NZ_JADPIE010000002.1"/>
</dbReference>
<evidence type="ECO:0000256" key="1">
    <source>
        <dbReference type="SAM" id="SignalP"/>
    </source>
</evidence>
<dbReference type="Gene3D" id="2.60.40.1120">
    <property type="entry name" value="Carboxypeptidase-like, regulatory domain"/>
    <property type="match status" value="1"/>
</dbReference>
<feature type="chain" id="PRO_5039126988" description="Carboxypeptidase regulatory-like domain-containing protein" evidence="1">
    <location>
        <begin position="24"/>
        <end position="489"/>
    </location>
</feature>
<accession>A0A931AWS1</accession>
<sequence length="489" mass="55637">MRVSKIKLVGIIFLLVSFSLAMTACDGLDDGVTVDDDNVSEYEILVYDETNDEPIEGADISLGTNTDETDSKGVATFEDIEEGENELVIDAPAYEDYSEYVEVSEETSPHSTYLELEIELADLPRSMVDEGPESTGLSLGNTVIAQDIYDRDVGYMVLKSTANLYLNLLDEYNDWIENKINEIMRADRDTGIDLDMIVGGEYQEEWSYTCSDDNELNREMLGVLTDESEHEINEGDNDSDYYENKYKIEIDIENEENKKGELYFSDDYTRYNYLEETELHIPQNGEVVVVDAHFQVIHDEVERFTVISFNVNDNVYFNDDDYFSMEMNLFANIQENGDEKTVEFIYNEKDDHEKDEGITANYVTKLAGIEADDNLTVGLNTWFGKIGDDNPGYAMNFVLGENEADEISDITSGEINDLVIYGFVDDIDSFPNEKNDSPEHDFYSEESFIDEEGYPDQEQVDEISESMNYDINASDFGNPSALIEEMGLY</sequence>
<dbReference type="PROSITE" id="PS51257">
    <property type="entry name" value="PROKAR_LIPOPROTEIN"/>
    <property type="match status" value="1"/>
</dbReference>
<evidence type="ECO:0000313" key="3">
    <source>
        <dbReference type="Proteomes" id="UP000621436"/>
    </source>
</evidence>
<protein>
    <recommendedName>
        <fullName evidence="4">Carboxypeptidase regulatory-like domain-containing protein</fullName>
    </recommendedName>
</protein>
<keyword evidence="1" id="KW-0732">Signal</keyword>
<gene>
    <name evidence="2" type="ORF">I0Q91_03955</name>
</gene>
<dbReference type="Proteomes" id="UP000621436">
    <property type="component" value="Unassembled WGS sequence"/>
</dbReference>
<proteinExistence type="predicted"/>
<dbReference type="AlphaFoldDB" id="A0A931AWS1"/>
<keyword evidence="3" id="KW-1185">Reference proteome</keyword>
<organism evidence="2 3">
    <name type="scientific">Halonatronomonas betaini</name>
    <dbReference type="NCBI Taxonomy" id="2778430"/>
    <lineage>
        <taxon>Bacteria</taxon>
        <taxon>Bacillati</taxon>
        <taxon>Bacillota</taxon>
        <taxon>Clostridia</taxon>
        <taxon>Halanaerobiales</taxon>
        <taxon>Halarsenatibacteraceae</taxon>
        <taxon>Halonatronomonas</taxon>
    </lineage>
</organism>